<dbReference type="Proteomes" id="UP000481339">
    <property type="component" value="Unassembled WGS sequence"/>
</dbReference>
<evidence type="ECO:0000256" key="2">
    <source>
        <dbReference type="SAM" id="Phobius"/>
    </source>
</evidence>
<reference evidence="4 5" key="1">
    <citation type="submission" date="2019-09" db="EMBL/GenBank/DDBJ databases">
        <title>Phylogeny of genus Pseudoclavibacter and closely related genus.</title>
        <authorList>
            <person name="Li Y."/>
        </authorList>
    </citation>
    <scope>NUCLEOTIDE SEQUENCE [LARGE SCALE GENOMIC DNA]</scope>
    <source>
        <strain evidence="4 5">JCM 16921</strain>
    </source>
</reference>
<feature type="compositionally biased region" description="Low complexity" evidence="1">
    <location>
        <begin position="43"/>
        <end position="74"/>
    </location>
</feature>
<sequence>MNDDSTTPAGSNADQGDRPDLSRPRPAPKYGLYAPGYGPEGQAARAAESGAAAGPAASPVSAANGAIPAGAATGQGDASGAPSGIGQTYDPSRYVSAASGADPRVGESYGAAQHGVQQPGEWPSGPVPSPRYDQSSGPMLPAGQRTDGVSVASLVLGIFSVVTFLQLFGLPGIAAIVCGHIGLRRTRRTGAQGRGMALAGLVMGYITAIIGLLLLVLAVVLVVILLNDPTAFDGVLPPDQLQQLNQEFDEFQA</sequence>
<feature type="domain" description="DUF4190" evidence="3">
    <location>
        <begin position="150"/>
        <end position="214"/>
    </location>
</feature>
<evidence type="ECO:0000313" key="5">
    <source>
        <dbReference type="Proteomes" id="UP000481339"/>
    </source>
</evidence>
<proteinExistence type="predicted"/>
<keyword evidence="2" id="KW-0812">Transmembrane</keyword>
<keyword evidence="2" id="KW-1133">Transmembrane helix</keyword>
<feature type="compositionally biased region" description="Polar residues" evidence="1">
    <location>
        <begin position="1"/>
        <end position="14"/>
    </location>
</feature>
<keyword evidence="5" id="KW-1185">Reference proteome</keyword>
<dbReference type="Pfam" id="PF13828">
    <property type="entry name" value="DUF4190"/>
    <property type="match status" value="1"/>
</dbReference>
<protein>
    <submittedName>
        <fullName evidence="4">DUF4190 domain-containing protein</fullName>
    </submittedName>
</protein>
<comment type="caution">
    <text evidence="4">The sequence shown here is derived from an EMBL/GenBank/DDBJ whole genome shotgun (WGS) entry which is preliminary data.</text>
</comment>
<evidence type="ECO:0000259" key="3">
    <source>
        <dbReference type="Pfam" id="PF13828"/>
    </source>
</evidence>
<dbReference type="AlphaFoldDB" id="A0A7C8FT56"/>
<dbReference type="RefSeq" id="WP_158036246.1">
    <property type="nucleotide sequence ID" value="NZ_BAAAZV010000017.1"/>
</dbReference>
<gene>
    <name evidence="4" type="ORF">F8O02_05580</name>
</gene>
<evidence type="ECO:0000256" key="1">
    <source>
        <dbReference type="SAM" id="MobiDB-lite"/>
    </source>
</evidence>
<dbReference type="OrthoDB" id="4374883at2"/>
<accession>A0A7C8FT56</accession>
<keyword evidence="2" id="KW-0472">Membrane</keyword>
<feature type="region of interest" description="Disordered" evidence="1">
    <location>
        <begin position="1"/>
        <end position="143"/>
    </location>
</feature>
<dbReference type="InterPro" id="IPR025241">
    <property type="entry name" value="DUF4190"/>
</dbReference>
<name>A0A7C8FT56_9MICO</name>
<feature type="transmembrane region" description="Helical" evidence="2">
    <location>
        <begin position="154"/>
        <end position="183"/>
    </location>
</feature>
<evidence type="ECO:0000313" key="4">
    <source>
        <dbReference type="EMBL" id="KAB1632468.1"/>
    </source>
</evidence>
<feature type="transmembrane region" description="Helical" evidence="2">
    <location>
        <begin position="195"/>
        <end position="226"/>
    </location>
</feature>
<organism evidence="4 5">
    <name type="scientific">Pseudoclavibacter caeni</name>
    <dbReference type="NCBI Taxonomy" id="908846"/>
    <lineage>
        <taxon>Bacteria</taxon>
        <taxon>Bacillati</taxon>
        <taxon>Actinomycetota</taxon>
        <taxon>Actinomycetes</taxon>
        <taxon>Micrococcales</taxon>
        <taxon>Microbacteriaceae</taxon>
        <taxon>Pseudoclavibacter</taxon>
    </lineage>
</organism>
<dbReference type="EMBL" id="WBKA01000003">
    <property type="protein sequence ID" value="KAB1632468.1"/>
    <property type="molecule type" value="Genomic_DNA"/>
</dbReference>